<gene>
    <name evidence="2" type="ORF">ANE_LOCUS337</name>
</gene>
<evidence type="ECO:0000256" key="1">
    <source>
        <dbReference type="SAM" id="MobiDB-lite"/>
    </source>
</evidence>
<accession>A0A565ALK6</accession>
<sequence>MGCFLGCFGGRKNRRRQKRSESDQTRENKLGVESAKPDHLNDKVPTVEEIPKASVIPITEIW</sequence>
<evidence type="ECO:0000313" key="2">
    <source>
        <dbReference type="EMBL" id="VVA89892.1"/>
    </source>
</evidence>
<organism evidence="2 3">
    <name type="scientific">Arabis nemorensis</name>
    <dbReference type="NCBI Taxonomy" id="586526"/>
    <lineage>
        <taxon>Eukaryota</taxon>
        <taxon>Viridiplantae</taxon>
        <taxon>Streptophyta</taxon>
        <taxon>Embryophyta</taxon>
        <taxon>Tracheophyta</taxon>
        <taxon>Spermatophyta</taxon>
        <taxon>Magnoliopsida</taxon>
        <taxon>eudicotyledons</taxon>
        <taxon>Gunneridae</taxon>
        <taxon>Pentapetalae</taxon>
        <taxon>rosids</taxon>
        <taxon>malvids</taxon>
        <taxon>Brassicales</taxon>
        <taxon>Brassicaceae</taxon>
        <taxon>Arabideae</taxon>
        <taxon>Arabis</taxon>
    </lineage>
</organism>
<feature type="region of interest" description="Disordered" evidence="1">
    <location>
        <begin position="14"/>
        <end position="40"/>
    </location>
</feature>
<dbReference type="AlphaFoldDB" id="A0A565ALK6"/>
<dbReference type="EMBL" id="CABITT030000001">
    <property type="protein sequence ID" value="VVA89892.1"/>
    <property type="molecule type" value="Genomic_DNA"/>
</dbReference>
<protein>
    <submittedName>
        <fullName evidence="2">Uncharacterized protein</fullName>
    </submittedName>
</protein>
<proteinExistence type="predicted"/>
<dbReference type="Proteomes" id="UP000489600">
    <property type="component" value="Unassembled WGS sequence"/>
</dbReference>
<feature type="compositionally biased region" description="Basic and acidic residues" evidence="1">
    <location>
        <begin position="19"/>
        <end position="40"/>
    </location>
</feature>
<name>A0A565ALK6_9BRAS</name>
<comment type="caution">
    <text evidence="2">The sequence shown here is derived from an EMBL/GenBank/DDBJ whole genome shotgun (WGS) entry which is preliminary data.</text>
</comment>
<keyword evidence="3" id="KW-1185">Reference proteome</keyword>
<evidence type="ECO:0000313" key="3">
    <source>
        <dbReference type="Proteomes" id="UP000489600"/>
    </source>
</evidence>
<reference evidence="2" key="1">
    <citation type="submission" date="2019-07" db="EMBL/GenBank/DDBJ databases">
        <authorList>
            <person name="Dittberner H."/>
        </authorList>
    </citation>
    <scope>NUCLEOTIDE SEQUENCE [LARGE SCALE GENOMIC DNA]</scope>
</reference>